<organism evidence="3 4">
    <name type="scientific">Diaphorobacter ruginosibacter</name>
    <dbReference type="NCBI Taxonomy" id="1715720"/>
    <lineage>
        <taxon>Bacteria</taxon>
        <taxon>Pseudomonadati</taxon>
        <taxon>Pseudomonadota</taxon>
        <taxon>Betaproteobacteria</taxon>
        <taxon>Burkholderiales</taxon>
        <taxon>Comamonadaceae</taxon>
        <taxon>Diaphorobacter</taxon>
    </lineage>
</organism>
<gene>
    <name evidence="3" type="ORF">H9K76_01230</name>
</gene>
<name>A0A7G9RPN1_9BURK</name>
<protein>
    <submittedName>
        <fullName evidence="3">Beta-lactamase family protein</fullName>
    </submittedName>
</protein>
<dbReference type="InterPro" id="IPR050491">
    <property type="entry name" value="AmpC-like"/>
</dbReference>
<dbReference type="EMBL" id="CP060714">
    <property type="protein sequence ID" value="QNN57556.1"/>
    <property type="molecule type" value="Genomic_DNA"/>
</dbReference>
<dbReference type="Gene3D" id="3.40.710.10">
    <property type="entry name" value="DD-peptidase/beta-lactamase superfamily"/>
    <property type="match status" value="1"/>
</dbReference>
<dbReference type="PANTHER" id="PTHR46825">
    <property type="entry name" value="D-ALANYL-D-ALANINE-CARBOXYPEPTIDASE/ENDOPEPTIDASE AMPH"/>
    <property type="match status" value="1"/>
</dbReference>
<evidence type="ECO:0000313" key="4">
    <source>
        <dbReference type="Proteomes" id="UP000515811"/>
    </source>
</evidence>
<dbReference type="InterPro" id="IPR001466">
    <property type="entry name" value="Beta-lactam-related"/>
</dbReference>
<feature type="region of interest" description="Disordered" evidence="1">
    <location>
        <begin position="1"/>
        <end position="21"/>
    </location>
</feature>
<proteinExistence type="predicted"/>
<keyword evidence="4" id="KW-1185">Reference proteome</keyword>
<dbReference type="RefSeq" id="WP_187597804.1">
    <property type="nucleotide sequence ID" value="NZ_CP060714.1"/>
</dbReference>
<dbReference type="Pfam" id="PF00144">
    <property type="entry name" value="Beta-lactamase"/>
    <property type="match status" value="1"/>
</dbReference>
<dbReference type="SUPFAM" id="SSF56601">
    <property type="entry name" value="beta-lactamase/transpeptidase-like"/>
    <property type="match status" value="1"/>
</dbReference>
<dbReference type="InterPro" id="IPR012338">
    <property type="entry name" value="Beta-lactam/transpept-like"/>
</dbReference>
<dbReference type="PANTHER" id="PTHR46825:SF9">
    <property type="entry name" value="BETA-LACTAMASE-RELATED DOMAIN-CONTAINING PROTEIN"/>
    <property type="match status" value="1"/>
</dbReference>
<dbReference type="KEGG" id="drg:H9K76_01230"/>
<sequence>MSELGKTETKPSTARLDAAQPTAEATAMTAALDEVFAFANRSDAPGMVVGVAQRGRIVYRRGFGLANVALGVANTPATLMRIGSSSKHFTCLAALLLAEEGRLDVDAPVRTYLPELPQRTVDPSLRQLMTHTSGYRCHVDLSSLSDGLAVQPRGAGLATMVRQSESNFEPGESQLYCNGGYHLLSLAIERASGMRFEQFMQERIFGPMGMVDTASVPCDFRIHRGLATLHVPQPAELGGGWRLGVFPSEEILGEGAMVSTVDDMLRWLAHLRGPKTVGSAESWRQMLSTATLNNGLQSVYSLGLMQHLYRGVKVIHHAGAVVGGSCQMLTVPDHELDVVLMANGLEASMPSLANKVVDAVLGDAALAAAEARVAGARFQPMLGSCYRDPCSGMVVGFAETPEGQLGLSLFRRPPVALRDEGDLLRIGFEDLAAGPFVVETSSLATEGAPRGTCGSARRVAPASSNSSPERPPAWKRPRPHWSAATTRPTSGWMHASRWRRRQAANF</sequence>
<dbReference type="AlphaFoldDB" id="A0A7G9RPN1"/>
<feature type="domain" description="Beta-lactamase-related" evidence="2">
    <location>
        <begin position="40"/>
        <end position="348"/>
    </location>
</feature>
<evidence type="ECO:0000256" key="1">
    <source>
        <dbReference type="SAM" id="MobiDB-lite"/>
    </source>
</evidence>
<dbReference type="Proteomes" id="UP000515811">
    <property type="component" value="Chromosome"/>
</dbReference>
<evidence type="ECO:0000259" key="2">
    <source>
        <dbReference type="Pfam" id="PF00144"/>
    </source>
</evidence>
<accession>A0A7G9RPN1</accession>
<feature type="region of interest" description="Disordered" evidence="1">
    <location>
        <begin position="447"/>
        <end position="497"/>
    </location>
</feature>
<evidence type="ECO:0000313" key="3">
    <source>
        <dbReference type="EMBL" id="QNN57556.1"/>
    </source>
</evidence>
<reference evidence="3 4" key="1">
    <citation type="submission" date="2020-08" db="EMBL/GenBank/DDBJ databases">
        <title>Genome sequence of Diaphorobacter ruginosibacter DSM 27467T.</title>
        <authorList>
            <person name="Hyun D.-W."/>
            <person name="Bae J.-W."/>
        </authorList>
    </citation>
    <scope>NUCLEOTIDE SEQUENCE [LARGE SCALE GENOMIC DNA]</scope>
    <source>
        <strain evidence="3 4">DSM 27467</strain>
    </source>
</reference>